<sequence>MKEKLHLPEQVISKLAEGDQMLNERKTYALFTRGFGISETTLHRLKEHLRHIR</sequence>
<protein>
    <submittedName>
        <fullName evidence="1">Uncharacterized protein</fullName>
    </submittedName>
</protein>
<evidence type="ECO:0000313" key="1">
    <source>
        <dbReference type="EMBL" id="SHE91359.1"/>
    </source>
</evidence>
<proteinExistence type="predicted"/>
<dbReference type="AlphaFoldDB" id="A0A1M4XCP7"/>
<dbReference type="STRING" id="1121881.SAMN02745225_01980"/>
<organism evidence="1 2">
    <name type="scientific">Ferrithrix thermotolerans DSM 19514</name>
    <dbReference type="NCBI Taxonomy" id="1121881"/>
    <lineage>
        <taxon>Bacteria</taxon>
        <taxon>Bacillati</taxon>
        <taxon>Actinomycetota</taxon>
        <taxon>Acidimicrobiia</taxon>
        <taxon>Acidimicrobiales</taxon>
        <taxon>Acidimicrobiaceae</taxon>
        <taxon>Ferrithrix</taxon>
    </lineage>
</organism>
<keyword evidence="2" id="KW-1185">Reference proteome</keyword>
<reference evidence="2" key="1">
    <citation type="submission" date="2016-11" db="EMBL/GenBank/DDBJ databases">
        <authorList>
            <person name="Varghese N."/>
            <person name="Submissions S."/>
        </authorList>
    </citation>
    <scope>NUCLEOTIDE SEQUENCE [LARGE SCALE GENOMIC DNA]</scope>
    <source>
        <strain evidence="2">DSM 19514</strain>
    </source>
</reference>
<gene>
    <name evidence="1" type="ORF">SAMN02745225_01980</name>
</gene>
<accession>A0A1M4XCP7</accession>
<evidence type="ECO:0000313" key="2">
    <source>
        <dbReference type="Proteomes" id="UP000184295"/>
    </source>
</evidence>
<dbReference type="Proteomes" id="UP000184295">
    <property type="component" value="Unassembled WGS sequence"/>
</dbReference>
<name>A0A1M4XCP7_9ACTN</name>
<dbReference type="EMBL" id="FQUL01000037">
    <property type="protein sequence ID" value="SHE91359.1"/>
    <property type="molecule type" value="Genomic_DNA"/>
</dbReference>